<dbReference type="Proteomes" id="UP000001062">
    <property type="component" value="Chromosome"/>
</dbReference>
<dbReference type="RefSeq" id="WP_013661400.1">
    <property type="nucleotide sequence ID" value="NC_015276.1"/>
</dbReference>
<organism evidence="2 3">
    <name type="scientific">Marinomonas mediterranea (strain ATCC 700492 / JCM 21426 / NBRC 103028 / MMB-1)</name>
    <dbReference type="NCBI Taxonomy" id="717774"/>
    <lineage>
        <taxon>Bacteria</taxon>
        <taxon>Pseudomonadati</taxon>
        <taxon>Pseudomonadota</taxon>
        <taxon>Gammaproteobacteria</taxon>
        <taxon>Oceanospirillales</taxon>
        <taxon>Oceanospirillaceae</taxon>
        <taxon>Marinomonas</taxon>
    </lineage>
</organism>
<dbReference type="AlphaFoldDB" id="F2JTI1"/>
<feature type="transmembrane region" description="Helical" evidence="1">
    <location>
        <begin position="6"/>
        <end position="26"/>
    </location>
</feature>
<keyword evidence="1" id="KW-0472">Membrane</keyword>
<keyword evidence="1" id="KW-1133">Transmembrane helix</keyword>
<reference evidence="2 3" key="1">
    <citation type="journal article" date="2012" name="Stand. Genomic Sci.">
        <title>Complete genome sequence of the melanogenic marine bacterium Marinomonas mediterranea type strain (MMB-1(T)).</title>
        <authorList>
            <person name="Lucas-Elio P."/>
            <person name="Goodwin L."/>
            <person name="Woyke T."/>
            <person name="Pitluck S."/>
            <person name="Nolan M."/>
            <person name="Kyrpides N.C."/>
            <person name="Detter J.C."/>
            <person name="Copeland A."/>
            <person name="Teshima H."/>
            <person name="Bruce D."/>
            <person name="Detter C."/>
            <person name="Tapia R."/>
            <person name="Han S."/>
            <person name="Land M.L."/>
            <person name="Ivanova N."/>
            <person name="Mikhailova N."/>
            <person name="Johnston A.W."/>
            <person name="Sanchez-Amat A."/>
        </authorList>
    </citation>
    <scope>NUCLEOTIDE SEQUENCE [LARGE SCALE GENOMIC DNA]</scope>
    <source>
        <strain evidence="3">ATCC 700492 / JCM 21426 / NBRC 103028 / MMB-1</strain>
    </source>
</reference>
<dbReference type="STRING" id="717774.Marme_2254"/>
<name>F2JTI1_MARM1</name>
<dbReference type="EMBL" id="CP002583">
    <property type="protein sequence ID" value="ADZ91495.1"/>
    <property type="molecule type" value="Genomic_DNA"/>
</dbReference>
<sequence>MATLQILTIAILFIIVIISVVVGTRAQQKEKEATERKFKQLQLSNRAERVEQHLRGILPINTDNIATDALYSFYIDCLRELIDYSDNPEKIEGLIAKAEEERAADPQPFVPEPDELSFQEKTTYKERLTKTAKMLLYMRRKGRISHTHYKLCYDYLRWLNMWLQLNRQLIQANKNYHSGDLRVAQTLYGVILSNLKSNTIDRAEKHQLENFIQDRMKEIVAPQIMALQNAENPEEVIEELFLDLGEASDQSLLEEEQPEQKS</sequence>
<dbReference type="HOGENOM" id="CLU_1060918_0_0_6"/>
<dbReference type="OrthoDB" id="6107661at2"/>
<proteinExistence type="predicted"/>
<keyword evidence="1" id="KW-0812">Transmembrane</keyword>
<accession>F2JTI1</accession>
<evidence type="ECO:0000313" key="3">
    <source>
        <dbReference type="Proteomes" id="UP000001062"/>
    </source>
</evidence>
<dbReference type="PATRIC" id="fig|717774.3.peg.2323"/>
<evidence type="ECO:0008006" key="4">
    <source>
        <dbReference type="Google" id="ProtNLM"/>
    </source>
</evidence>
<evidence type="ECO:0000313" key="2">
    <source>
        <dbReference type="EMBL" id="ADZ91495.1"/>
    </source>
</evidence>
<gene>
    <name evidence="2" type="ordered locus">Marme_2254</name>
</gene>
<dbReference type="KEGG" id="mme:Marme_2254"/>
<keyword evidence="3" id="KW-1185">Reference proteome</keyword>
<protein>
    <recommendedName>
        <fullName evidence="4">DNA topoisomerase I</fullName>
    </recommendedName>
</protein>
<evidence type="ECO:0000256" key="1">
    <source>
        <dbReference type="SAM" id="Phobius"/>
    </source>
</evidence>